<name>A0ABT1NHB3_9FIRM</name>
<organism evidence="3 4">
    <name type="scientific">Lutispora saccharofermentans</name>
    <dbReference type="NCBI Taxonomy" id="3024236"/>
    <lineage>
        <taxon>Bacteria</taxon>
        <taxon>Bacillati</taxon>
        <taxon>Bacillota</taxon>
        <taxon>Clostridia</taxon>
        <taxon>Lutisporales</taxon>
        <taxon>Lutisporaceae</taxon>
        <taxon>Lutispora</taxon>
    </lineage>
</organism>
<gene>
    <name evidence="3" type="ORF">LJD61_09055</name>
</gene>
<keyword evidence="4" id="KW-1185">Reference proteome</keyword>
<dbReference type="InterPro" id="IPR016181">
    <property type="entry name" value="Acyl_CoA_acyltransferase"/>
</dbReference>
<dbReference type="PANTHER" id="PTHR31438:SF1">
    <property type="entry name" value="LYSINE N-ACYLTRANSFERASE C17G9.06C-RELATED"/>
    <property type="match status" value="1"/>
</dbReference>
<evidence type="ECO:0000256" key="1">
    <source>
        <dbReference type="ARBA" id="ARBA00023251"/>
    </source>
</evidence>
<comment type="caution">
    <text evidence="3">The sequence shown here is derived from an EMBL/GenBank/DDBJ whole genome shotgun (WGS) entry which is preliminary data.</text>
</comment>
<dbReference type="InterPro" id="IPR000182">
    <property type="entry name" value="GNAT_dom"/>
</dbReference>
<proteinExistence type="predicted"/>
<evidence type="ECO:0000313" key="4">
    <source>
        <dbReference type="Proteomes" id="UP001651880"/>
    </source>
</evidence>
<dbReference type="Gene3D" id="3.40.630.30">
    <property type="match status" value="1"/>
</dbReference>
<dbReference type="PANTHER" id="PTHR31438">
    <property type="entry name" value="LYSINE N-ACYLTRANSFERASE C17G9.06C-RELATED"/>
    <property type="match status" value="1"/>
</dbReference>
<evidence type="ECO:0000259" key="2">
    <source>
        <dbReference type="PROSITE" id="PS51186"/>
    </source>
</evidence>
<keyword evidence="1" id="KW-0046">Antibiotic resistance</keyword>
<protein>
    <submittedName>
        <fullName evidence="3">Acetyltransferase</fullName>
    </submittedName>
</protein>
<dbReference type="Proteomes" id="UP001651880">
    <property type="component" value="Unassembled WGS sequence"/>
</dbReference>
<sequence length="162" mass="19139">MEKSKILLRPFQDTDVAMFTTWLHKDYILKWYQDPEDWLTEINGRHDEYAWIHHFIVMDSETSIGFCQHYDCYDAKDLENWYTVTQCGDTYSIDYLIGNEEYLGKGYGKETVRVLTGHIKDIENAREIVVQPDEDNGASNGVLLANGYVYDKQKKYYRKLLN</sequence>
<evidence type="ECO:0000313" key="3">
    <source>
        <dbReference type="EMBL" id="MCQ1529701.1"/>
    </source>
</evidence>
<dbReference type="RefSeq" id="WP_255227213.1">
    <property type="nucleotide sequence ID" value="NZ_JAJEKE010000006.1"/>
</dbReference>
<dbReference type="EMBL" id="JAJEKE010000006">
    <property type="protein sequence ID" value="MCQ1529701.1"/>
    <property type="molecule type" value="Genomic_DNA"/>
</dbReference>
<dbReference type="Pfam" id="PF13523">
    <property type="entry name" value="Acetyltransf_8"/>
    <property type="match status" value="1"/>
</dbReference>
<reference evidence="3 4" key="1">
    <citation type="submission" date="2021-10" db="EMBL/GenBank/DDBJ databases">
        <title>Lutispora strain m25 sp. nov., a thermophilic, non-spore-forming bacterium isolated from a lab-scale methanogenic bioreactor digesting anaerobic sludge.</title>
        <authorList>
            <person name="El Houari A."/>
            <person name="Mcdonald J."/>
        </authorList>
    </citation>
    <scope>NUCLEOTIDE SEQUENCE [LARGE SCALE GENOMIC DNA]</scope>
    <source>
        <strain evidence="4">m25</strain>
    </source>
</reference>
<dbReference type="PROSITE" id="PS51186">
    <property type="entry name" value="GNAT"/>
    <property type="match status" value="1"/>
</dbReference>
<accession>A0ABT1NHB3</accession>
<feature type="domain" description="N-acetyltransferase" evidence="2">
    <location>
        <begin position="6"/>
        <end position="162"/>
    </location>
</feature>
<dbReference type="SUPFAM" id="SSF55729">
    <property type="entry name" value="Acyl-CoA N-acyltransferases (Nat)"/>
    <property type="match status" value="1"/>
</dbReference>